<evidence type="ECO:0000313" key="3">
    <source>
        <dbReference type="EMBL" id="EFI98481.1"/>
    </source>
</evidence>
<dbReference type="OMA" id="FNADTHT"/>
<dbReference type="Gene3D" id="2.60.120.620">
    <property type="entry name" value="q2cbj1_9rhob like domain"/>
    <property type="match status" value="1"/>
</dbReference>
<accession>D8Q1C5</accession>
<dbReference type="EMBL" id="GL377305">
    <property type="protein sequence ID" value="EFI98481.1"/>
    <property type="molecule type" value="Genomic_DNA"/>
</dbReference>
<feature type="region of interest" description="Disordered" evidence="1">
    <location>
        <begin position="450"/>
        <end position="480"/>
    </location>
</feature>
<evidence type="ECO:0000256" key="1">
    <source>
        <dbReference type="SAM" id="MobiDB-lite"/>
    </source>
</evidence>
<reference evidence="3 4" key="1">
    <citation type="journal article" date="2010" name="Nat. Biotechnol.">
        <title>Genome sequence of the model mushroom Schizophyllum commune.</title>
        <authorList>
            <person name="Ohm R.A."/>
            <person name="de Jong J.F."/>
            <person name="Lugones L.G."/>
            <person name="Aerts A."/>
            <person name="Kothe E."/>
            <person name="Stajich J.E."/>
            <person name="de Vries R.P."/>
            <person name="Record E."/>
            <person name="Levasseur A."/>
            <person name="Baker S.E."/>
            <person name="Bartholomew K.A."/>
            <person name="Coutinho P.M."/>
            <person name="Erdmann S."/>
            <person name="Fowler T.J."/>
            <person name="Gathman A.C."/>
            <person name="Lombard V."/>
            <person name="Henrissat B."/>
            <person name="Knabe N."/>
            <person name="Kuees U."/>
            <person name="Lilly W.W."/>
            <person name="Lindquist E."/>
            <person name="Lucas S."/>
            <person name="Magnuson J.K."/>
            <person name="Piumi F."/>
            <person name="Raudaskoski M."/>
            <person name="Salamov A."/>
            <person name="Schmutz J."/>
            <person name="Schwarze F.W.M.R."/>
            <person name="vanKuyk P.A."/>
            <person name="Horton J.S."/>
            <person name="Grigoriev I.V."/>
            <person name="Woesten H.A.B."/>
        </authorList>
    </citation>
    <scope>NUCLEOTIDE SEQUENCE [LARGE SCALE GENOMIC DNA]</scope>
    <source>
        <strain evidence="4">H4-8 / FGSC 9210</strain>
    </source>
</reference>
<keyword evidence="4" id="KW-1185">Reference proteome</keyword>
<feature type="domain" description="Prolyl 4-hydroxylase alpha subunit Fe(2+) 2OG dioxygenase" evidence="2">
    <location>
        <begin position="141"/>
        <end position="233"/>
    </location>
</feature>
<dbReference type="InParanoid" id="D8Q1C5"/>
<dbReference type="PANTHER" id="PTHR33099">
    <property type="entry name" value="FE2OG DIOXYGENASE DOMAIN-CONTAINING PROTEIN"/>
    <property type="match status" value="1"/>
</dbReference>
<gene>
    <name evidence="3" type="ORF">SCHCODRAFT_54706</name>
</gene>
<dbReference type="VEuPathDB" id="FungiDB:SCHCODRAFT_01088873"/>
<dbReference type="RefSeq" id="XP_003033384.1">
    <property type="nucleotide sequence ID" value="XM_003033338.1"/>
</dbReference>
<dbReference type="eggNOG" id="ENOG502S5RF">
    <property type="taxonomic scope" value="Eukaryota"/>
</dbReference>
<dbReference type="OrthoDB" id="27483at2759"/>
<organism evidence="4">
    <name type="scientific">Schizophyllum commune (strain H4-8 / FGSC 9210)</name>
    <name type="common">Split gill fungus</name>
    <dbReference type="NCBI Taxonomy" id="578458"/>
    <lineage>
        <taxon>Eukaryota</taxon>
        <taxon>Fungi</taxon>
        <taxon>Dikarya</taxon>
        <taxon>Basidiomycota</taxon>
        <taxon>Agaricomycotina</taxon>
        <taxon>Agaricomycetes</taxon>
        <taxon>Agaricomycetidae</taxon>
        <taxon>Agaricales</taxon>
        <taxon>Schizophyllaceae</taxon>
        <taxon>Schizophyllum</taxon>
    </lineage>
</organism>
<name>D8Q1C5_SCHCM</name>
<dbReference type="PANTHER" id="PTHR33099:SF14">
    <property type="entry name" value="PROLYL 4-HYDROXYLASE ALPHA SUBUNIT FE(2+) 2OG DIOXYGENASE DOMAIN-CONTAINING PROTEIN"/>
    <property type="match status" value="1"/>
</dbReference>
<dbReference type="KEGG" id="scm:SCHCO_01088873"/>
<dbReference type="AlphaFoldDB" id="D8Q1C5"/>
<dbReference type="InterPro" id="IPR044862">
    <property type="entry name" value="Pro_4_hyd_alph_FE2OG_OXY"/>
</dbReference>
<dbReference type="HOGENOM" id="CLU_019613_2_1_1"/>
<sequence>MPRARPAAPAVPAPLSAVDETLAAFRKVFLSKPPYVSGVYSIDKTGYLLYYGGTGNPRCIDLANASESDLQALSDACQPATFGRNDVDVYDESYRKAGKMDAGDFATKFDPEGSGLLDLIWPDFLSDGGDTKQRVVCELYKLNVYGQDSFFKAHKDTPRSDTMFGSLVIVFPTPHSGGALILRENDKEWTFDSAAEVLAGDAPKIGYVVFFSDVEHEVAQVTSGFRVTLTYNLYFDAKSTTPANALLRQPDLPSRVSQVGQELRTTLSSLLAREDFLPSGGYLGFGLRFMYPLDMKKPVAVIGDSLKGCDAMIKIVCDELGLPNSLKAMYRSTSDVYDGVRVFVARDTFWKGTGPHQQIDTEVGCPYETYTNKTSIVLRLAGAPPLTDYKRRVKPTEEVKWITEVPKDYNVVKSTYMAYGNEAQIEYAYGRPIIIARVGSFAERNGLAKASTASLTKEKDAQEGSGDARAGADQVEKPET</sequence>
<protein>
    <recommendedName>
        <fullName evidence="2">Prolyl 4-hydroxylase alpha subunit Fe(2+) 2OG dioxygenase domain-containing protein</fullName>
    </recommendedName>
</protein>
<evidence type="ECO:0000259" key="2">
    <source>
        <dbReference type="Pfam" id="PF13640"/>
    </source>
</evidence>
<dbReference type="Pfam" id="PF13640">
    <property type="entry name" value="2OG-FeII_Oxy_3"/>
    <property type="match status" value="1"/>
</dbReference>
<evidence type="ECO:0000313" key="4">
    <source>
        <dbReference type="Proteomes" id="UP000007431"/>
    </source>
</evidence>
<dbReference type="Proteomes" id="UP000007431">
    <property type="component" value="Unassembled WGS sequence"/>
</dbReference>
<dbReference type="GeneID" id="9590858"/>
<proteinExistence type="predicted"/>